<dbReference type="PROSITE" id="PS50850">
    <property type="entry name" value="MFS"/>
    <property type="match status" value="1"/>
</dbReference>
<keyword evidence="3" id="KW-0812">Transmembrane</keyword>
<dbReference type="PANTHER" id="PTHR11360:SF284">
    <property type="entry name" value="EG:103B4.3 PROTEIN-RELATED"/>
    <property type="match status" value="1"/>
</dbReference>
<keyword evidence="3" id="KW-1133">Transmembrane helix</keyword>
<dbReference type="Gene3D" id="1.20.1250.20">
    <property type="entry name" value="MFS general substrate transporter like domains"/>
    <property type="match status" value="1"/>
</dbReference>
<reference evidence="6" key="1">
    <citation type="submission" date="2025-08" db="UniProtKB">
        <authorList>
            <consortium name="RefSeq"/>
        </authorList>
    </citation>
    <scope>IDENTIFICATION</scope>
    <source>
        <tissue evidence="6">Gonads</tissue>
    </source>
</reference>
<dbReference type="CDD" id="cd17352">
    <property type="entry name" value="MFS_MCT_SLC16"/>
    <property type="match status" value="1"/>
</dbReference>
<dbReference type="GeneID" id="106155647"/>
<gene>
    <name evidence="6" type="primary">LOC106155647</name>
</gene>
<dbReference type="InterPro" id="IPR036259">
    <property type="entry name" value="MFS_trans_sf"/>
</dbReference>
<dbReference type="STRING" id="7574.A0A1S3HLY2"/>
<dbReference type="SUPFAM" id="SSF103473">
    <property type="entry name" value="MFS general substrate transporter"/>
    <property type="match status" value="1"/>
</dbReference>
<evidence type="ECO:0000256" key="3">
    <source>
        <dbReference type="SAM" id="Phobius"/>
    </source>
</evidence>
<dbReference type="Proteomes" id="UP000085678">
    <property type="component" value="Unplaced"/>
</dbReference>
<feature type="region of interest" description="Disordered" evidence="2">
    <location>
        <begin position="1"/>
        <end position="24"/>
    </location>
</feature>
<feature type="transmembrane region" description="Helical" evidence="3">
    <location>
        <begin position="381"/>
        <end position="400"/>
    </location>
</feature>
<feature type="transmembrane region" description="Helical" evidence="3">
    <location>
        <begin position="208"/>
        <end position="230"/>
    </location>
</feature>
<feature type="transmembrane region" description="Helical" evidence="3">
    <location>
        <begin position="347"/>
        <end position="369"/>
    </location>
</feature>
<dbReference type="InterPro" id="IPR011701">
    <property type="entry name" value="MFS"/>
</dbReference>
<feature type="transmembrane region" description="Helical" evidence="3">
    <location>
        <begin position="412"/>
        <end position="430"/>
    </location>
</feature>
<feature type="domain" description="Major facilitator superfamily (MFS) profile" evidence="4">
    <location>
        <begin position="50"/>
        <end position="432"/>
    </location>
</feature>
<evidence type="ECO:0000256" key="1">
    <source>
        <dbReference type="ARBA" id="ARBA00004141"/>
    </source>
</evidence>
<sequence>MTTPNAFVNPAYEKSSEDDNFPDKPADIIQKPEIQLDIEEAKSSEPKSILKILALTGSTLAFILTGGIFYNSGVLYVTFLEHFGADRGVTAWAGSVQLAMVFGAGPGAAALANRFSCYVAVISGGLLATLGLIISSFATDIYFLISSYGFMTGIGLGLVYAPAVMLMGKVFTTRKGLAIGIVVSGMSSGWLSYPFIMRILLDNYGWQICLRVLAAMTFVICICGVCMIPAERKTPPNTKRGLNVKIIRNPSFLLLCVAMMAYLFGLSVVSVHVPALGETLGFSVQQGSMLATIMGATSLLGRIFFGAIADVKKCNILVANAIAATCTGIPIMLYITSNSYAMLASFVGTYGFFSASFPTYVPLLVLEFVGIDKMVSGKGIAMFFGMFGVLLGGPTAGWLFDATQSYGPSFYFGGSMTLLGAVFSVVLWIVRACCTNTNTDAEKQEEGHRDEIN</sequence>
<evidence type="ECO:0000259" key="4">
    <source>
        <dbReference type="PROSITE" id="PS50850"/>
    </source>
</evidence>
<dbReference type="GO" id="GO:0016020">
    <property type="term" value="C:membrane"/>
    <property type="evidence" value="ECO:0007669"/>
    <property type="project" value="UniProtKB-SubCell"/>
</dbReference>
<evidence type="ECO:0000256" key="2">
    <source>
        <dbReference type="SAM" id="MobiDB-lite"/>
    </source>
</evidence>
<name>A0A1S3HLY2_LINAN</name>
<keyword evidence="5" id="KW-1185">Reference proteome</keyword>
<dbReference type="PANTHER" id="PTHR11360">
    <property type="entry name" value="MONOCARBOXYLATE TRANSPORTER"/>
    <property type="match status" value="1"/>
</dbReference>
<feature type="transmembrane region" description="Helical" evidence="3">
    <location>
        <begin position="52"/>
        <end position="70"/>
    </location>
</feature>
<feature type="transmembrane region" description="Helical" evidence="3">
    <location>
        <begin position="251"/>
        <end position="275"/>
    </location>
</feature>
<dbReference type="InParanoid" id="A0A1S3HLY2"/>
<accession>A0A1S3HLY2</accession>
<feature type="transmembrane region" description="Helical" evidence="3">
    <location>
        <begin position="141"/>
        <end position="164"/>
    </location>
</feature>
<dbReference type="InterPro" id="IPR020846">
    <property type="entry name" value="MFS_dom"/>
</dbReference>
<organism evidence="5 6">
    <name type="scientific">Lingula anatina</name>
    <name type="common">Brachiopod</name>
    <name type="synonym">Lingula unguis</name>
    <dbReference type="NCBI Taxonomy" id="7574"/>
    <lineage>
        <taxon>Eukaryota</taxon>
        <taxon>Metazoa</taxon>
        <taxon>Spiralia</taxon>
        <taxon>Lophotrochozoa</taxon>
        <taxon>Brachiopoda</taxon>
        <taxon>Linguliformea</taxon>
        <taxon>Lingulata</taxon>
        <taxon>Lingulida</taxon>
        <taxon>Linguloidea</taxon>
        <taxon>Lingulidae</taxon>
        <taxon>Lingula</taxon>
    </lineage>
</organism>
<evidence type="ECO:0000313" key="6">
    <source>
        <dbReference type="RefSeq" id="XP_013386029.1"/>
    </source>
</evidence>
<dbReference type="GO" id="GO:0008028">
    <property type="term" value="F:monocarboxylic acid transmembrane transporter activity"/>
    <property type="evidence" value="ECO:0007669"/>
    <property type="project" value="TreeGrafter"/>
</dbReference>
<dbReference type="RefSeq" id="XP_013386029.1">
    <property type="nucleotide sequence ID" value="XM_013530575.1"/>
</dbReference>
<dbReference type="Pfam" id="PF07690">
    <property type="entry name" value="MFS_1"/>
    <property type="match status" value="1"/>
</dbReference>
<dbReference type="AlphaFoldDB" id="A0A1S3HLY2"/>
<feature type="transmembrane region" description="Helical" evidence="3">
    <location>
        <begin position="287"/>
        <end position="305"/>
    </location>
</feature>
<feature type="transmembrane region" description="Helical" evidence="3">
    <location>
        <begin position="90"/>
        <end position="111"/>
    </location>
</feature>
<proteinExistence type="predicted"/>
<dbReference type="KEGG" id="lak:106155647"/>
<comment type="subcellular location">
    <subcellularLocation>
        <location evidence="1">Membrane</location>
        <topology evidence="1">Multi-pass membrane protein</topology>
    </subcellularLocation>
</comment>
<dbReference type="OMA" id="VNITIVY"/>
<dbReference type="InterPro" id="IPR050327">
    <property type="entry name" value="Proton-linked_MCT"/>
</dbReference>
<evidence type="ECO:0000313" key="5">
    <source>
        <dbReference type="Proteomes" id="UP000085678"/>
    </source>
</evidence>
<protein>
    <submittedName>
        <fullName evidence="6">Monocarboxylate transporter 9</fullName>
    </submittedName>
</protein>
<feature type="transmembrane region" description="Helical" evidence="3">
    <location>
        <begin position="118"/>
        <end position="135"/>
    </location>
</feature>
<dbReference type="OrthoDB" id="410267at2759"/>
<feature type="transmembrane region" description="Helical" evidence="3">
    <location>
        <begin position="176"/>
        <end position="196"/>
    </location>
</feature>
<feature type="compositionally biased region" description="Basic and acidic residues" evidence="2">
    <location>
        <begin position="14"/>
        <end position="24"/>
    </location>
</feature>
<feature type="transmembrane region" description="Helical" evidence="3">
    <location>
        <begin position="317"/>
        <end position="335"/>
    </location>
</feature>
<keyword evidence="3" id="KW-0472">Membrane</keyword>